<accession>A0A1V0UF62</accession>
<gene>
    <name evidence="1" type="ORF">B1H20_21230</name>
</gene>
<dbReference type="EMBL" id="CP020570">
    <property type="protein sequence ID" value="ARF63618.1"/>
    <property type="molecule type" value="Genomic_DNA"/>
</dbReference>
<reference evidence="1 2" key="1">
    <citation type="submission" date="2017-03" db="EMBL/GenBank/DDBJ databases">
        <title>Complete Genome Sequence of a natural compounds producer, Streptomyces violaceus S21.</title>
        <authorList>
            <person name="Zhong C."/>
            <person name="Zhao Z."/>
            <person name="Fu J."/>
            <person name="Zong G."/>
            <person name="Qin R."/>
            <person name="Cao G."/>
        </authorList>
    </citation>
    <scope>NUCLEOTIDE SEQUENCE [LARGE SCALE GENOMIC DNA]</scope>
    <source>
        <strain evidence="1 2">S21</strain>
    </source>
</reference>
<dbReference type="AlphaFoldDB" id="A0A1V0UF62"/>
<dbReference type="Proteomes" id="UP000192445">
    <property type="component" value="Chromosome"/>
</dbReference>
<name>A0A1V0UF62_STRVN</name>
<dbReference type="KEGG" id="svu:B1H20_21230"/>
<dbReference type="RefSeq" id="WP_050493626.1">
    <property type="nucleotide sequence ID" value="NZ_CP020570.1"/>
</dbReference>
<organism evidence="1 2">
    <name type="scientific">Streptomyces violaceoruber</name>
    <dbReference type="NCBI Taxonomy" id="1935"/>
    <lineage>
        <taxon>Bacteria</taxon>
        <taxon>Bacillati</taxon>
        <taxon>Actinomycetota</taxon>
        <taxon>Actinomycetes</taxon>
        <taxon>Kitasatosporales</taxon>
        <taxon>Streptomycetaceae</taxon>
        <taxon>Streptomyces</taxon>
        <taxon>Streptomyces violaceoruber group</taxon>
    </lineage>
</organism>
<evidence type="ECO:0000313" key="1">
    <source>
        <dbReference type="EMBL" id="ARF63618.1"/>
    </source>
</evidence>
<protein>
    <submittedName>
        <fullName evidence="1">Uncharacterized protein</fullName>
    </submittedName>
</protein>
<proteinExistence type="predicted"/>
<evidence type="ECO:0000313" key="2">
    <source>
        <dbReference type="Proteomes" id="UP000192445"/>
    </source>
</evidence>
<sequence length="183" mass="19751">MDHDLDELRRIGGILSEALALLDGEHQRLSDLYDGKGDWDSVAGGPRQTILGLGEMVGGVRESINHIALHVGFTVLGMEKRAVFSRGRLQMEPLCVPSGTDRMARPLGEATVKALLLLRELDGFYADDFGGRIDRALAAPEATYPPADWDAYARALRIEAEAKARAEDEAKAREAAQANPGGA</sequence>